<accession>A0ABN9YH41</accession>
<organism evidence="3 4">
    <name type="scientific">Prorocentrum cordatum</name>
    <dbReference type="NCBI Taxonomy" id="2364126"/>
    <lineage>
        <taxon>Eukaryota</taxon>
        <taxon>Sar</taxon>
        <taxon>Alveolata</taxon>
        <taxon>Dinophyceae</taxon>
        <taxon>Prorocentrales</taxon>
        <taxon>Prorocentraceae</taxon>
        <taxon>Prorocentrum</taxon>
    </lineage>
</organism>
<proteinExistence type="predicted"/>
<feature type="compositionally biased region" description="Low complexity" evidence="1">
    <location>
        <begin position="192"/>
        <end position="214"/>
    </location>
</feature>
<evidence type="ECO:0000313" key="4">
    <source>
        <dbReference type="Proteomes" id="UP001189429"/>
    </source>
</evidence>
<feature type="compositionally biased region" description="Low complexity" evidence="1">
    <location>
        <begin position="147"/>
        <end position="167"/>
    </location>
</feature>
<feature type="domain" description="BTB" evidence="2">
    <location>
        <begin position="78"/>
        <end position="121"/>
    </location>
</feature>
<reference evidence="3" key="1">
    <citation type="submission" date="2023-10" db="EMBL/GenBank/DDBJ databases">
        <authorList>
            <person name="Chen Y."/>
            <person name="Shah S."/>
            <person name="Dougan E. K."/>
            <person name="Thang M."/>
            <person name="Chan C."/>
        </authorList>
    </citation>
    <scope>NUCLEOTIDE SEQUENCE [LARGE SCALE GENOMIC DNA]</scope>
</reference>
<dbReference type="Gene3D" id="3.30.710.10">
    <property type="entry name" value="Potassium Channel Kv1.1, Chain A"/>
    <property type="match status" value="1"/>
</dbReference>
<evidence type="ECO:0000259" key="2">
    <source>
        <dbReference type="PROSITE" id="PS50097"/>
    </source>
</evidence>
<evidence type="ECO:0000313" key="3">
    <source>
        <dbReference type="EMBL" id="CAK0912196.1"/>
    </source>
</evidence>
<evidence type="ECO:0000256" key="1">
    <source>
        <dbReference type="SAM" id="MobiDB-lite"/>
    </source>
</evidence>
<dbReference type="EMBL" id="CAUYUJ010022714">
    <property type="protein sequence ID" value="CAK0912196.1"/>
    <property type="molecule type" value="Genomic_DNA"/>
</dbReference>
<comment type="caution">
    <text evidence="3">The sequence shown here is derived from an EMBL/GenBank/DDBJ whole genome shotgun (WGS) entry which is preliminary data.</text>
</comment>
<dbReference type="PROSITE" id="PS50097">
    <property type="entry name" value="BTB"/>
    <property type="match status" value="1"/>
</dbReference>
<dbReference type="SUPFAM" id="SSF54695">
    <property type="entry name" value="POZ domain"/>
    <property type="match status" value="1"/>
</dbReference>
<dbReference type="Pfam" id="PF00651">
    <property type="entry name" value="BTB"/>
    <property type="match status" value="1"/>
</dbReference>
<dbReference type="InterPro" id="IPR011333">
    <property type="entry name" value="SKP1/BTB/POZ_sf"/>
</dbReference>
<gene>
    <name evidence="3" type="ORF">PCOR1329_LOCUS85811</name>
</gene>
<dbReference type="CDD" id="cd18186">
    <property type="entry name" value="BTB_POZ_ZBTB_KLHL-like"/>
    <property type="match status" value="1"/>
</dbReference>
<keyword evidence="4" id="KW-1185">Reference proteome</keyword>
<sequence length="237" mass="25355">MVYEDRTLSFGHCGHPHLKAPFRLDPLDYLPCISIGKEGVKIRVSVDAPERKRKLADADDGAAALKIARTLWSDRAFSDAVVVSPPRSIAVHRCVLAAASPFFARAFQGCMRESSEARVVIRRRRRRCGCRGGAGALPVHGRGRQPGGSRRAALAGAPLRGARAAAPVRRRHRVGPGGGQRRSQRRGPPPLQGRGAHLGSTGTLSSTGSPRTGSCCRRSSPARGRARCLRGGGVRPR</sequence>
<dbReference type="Proteomes" id="UP001189429">
    <property type="component" value="Unassembled WGS sequence"/>
</dbReference>
<feature type="region of interest" description="Disordered" evidence="1">
    <location>
        <begin position="132"/>
        <end position="237"/>
    </location>
</feature>
<name>A0ABN9YH41_9DINO</name>
<dbReference type="InterPro" id="IPR000210">
    <property type="entry name" value="BTB/POZ_dom"/>
</dbReference>
<protein>
    <recommendedName>
        <fullName evidence="2">BTB domain-containing protein</fullName>
    </recommendedName>
</protein>